<keyword evidence="3" id="KW-1185">Reference proteome</keyword>
<gene>
    <name evidence="2" type="ORF">AN218_22490</name>
</gene>
<dbReference type="EMBL" id="LJGW01000377">
    <property type="protein sequence ID" value="OEV09239.1"/>
    <property type="molecule type" value="Genomic_DNA"/>
</dbReference>
<dbReference type="Proteomes" id="UP000176005">
    <property type="component" value="Unassembled WGS sequence"/>
</dbReference>
<dbReference type="AlphaFoldDB" id="A0A1E7KZ87"/>
<comment type="caution">
    <text evidence="2">The sequence shown here is derived from an EMBL/GenBank/DDBJ whole genome shotgun (WGS) entry which is preliminary data.</text>
</comment>
<evidence type="ECO:0000313" key="2">
    <source>
        <dbReference type="EMBL" id="OEV09239.1"/>
    </source>
</evidence>
<proteinExistence type="predicted"/>
<dbReference type="RefSeq" id="WP_070018709.1">
    <property type="nucleotide sequence ID" value="NZ_LJGW01000377.1"/>
</dbReference>
<reference evidence="2 3" key="1">
    <citation type="journal article" date="2016" name="Front. Microbiol.">
        <title>Comparative Genomics Analysis of Streptomyces Species Reveals Their Adaptation to the Marine Environment and Their Diversity at the Genomic Level.</title>
        <authorList>
            <person name="Tian X."/>
            <person name="Zhang Z."/>
            <person name="Yang T."/>
            <person name="Chen M."/>
            <person name="Li J."/>
            <person name="Chen F."/>
            <person name="Yang J."/>
            <person name="Li W."/>
            <person name="Zhang B."/>
            <person name="Zhang Z."/>
            <person name="Wu J."/>
            <person name="Zhang C."/>
            <person name="Long L."/>
            <person name="Xiao J."/>
        </authorList>
    </citation>
    <scope>NUCLEOTIDE SEQUENCE [LARGE SCALE GENOMIC DNA]</scope>
    <source>
        <strain evidence="2 3">SCSIO 10429</strain>
    </source>
</reference>
<dbReference type="InterPro" id="IPR003646">
    <property type="entry name" value="SH3-like_bac-type"/>
</dbReference>
<dbReference type="Gene3D" id="2.30.30.40">
    <property type="entry name" value="SH3 Domains"/>
    <property type="match status" value="1"/>
</dbReference>
<accession>A0A1E7KZ87</accession>
<evidence type="ECO:0000313" key="3">
    <source>
        <dbReference type="Proteomes" id="UP000176005"/>
    </source>
</evidence>
<feature type="domain" description="SH3b" evidence="1">
    <location>
        <begin position="17"/>
        <end position="74"/>
    </location>
</feature>
<name>A0A1E7KZ87_9ACTN</name>
<protein>
    <recommendedName>
        <fullName evidence="1">SH3b domain-containing protein</fullName>
    </recommendedName>
</protein>
<dbReference type="Pfam" id="PF08239">
    <property type="entry name" value="SH3_3"/>
    <property type="match status" value="1"/>
</dbReference>
<organism evidence="2 3">
    <name type="scientific">Streptomyces nanshensis</name>
    <dbReference type="NCBI Taxonomy" id="518642"/>
    <lineage>
        <taxon>Bacteria</taxon>
        <taxon>Bacillati</taxon>
        <taxon>Actinomycetota</taxon>
        <taxon>Actinomycetes</taxon>
        <taxon>Kitasatosporales</taxon>
        <taxon>Streptomycetaceae</taxon>
        <taxon>Streptomyces</taxon>
    </lineage>
</organism>
<sequence>MKCARQHENYRSYISASGVNLRTGPGTGYTSVGTLSKGTDVMALCSNKGRNWEKVRILQGRHKGKVNWVYDAYVPVPMEPSTR</sequence>
<evidence type="ECO:0000259" key="1">
    <source>
        <dbReference type="Pfam" id="PF08239"/>
    </source>
</evidence>